<dbReference type="RefSeq" id="WP_126017227.1">
    <property type="nucleotide sequence ID" value="NZ_CP034437.1"/>
</dbReference>
<sequence>MPKRFAQVITVSLMLSTIGGCGKASLSDNKANNRWDNSPITMQEAALPAADGLSAAQQLWRTELIKQYSTQTPSQWGETVSGVFTRMATNDKVIALTFDACGGPGGNGFDSELIDYLIKENVPATLFINARWIDANLGTFMSLARNLLFEIENHGYLHRPLSVNGKTAWGISGTKSIGEVVDEVLINAVKIQKLTGRRPIYFRSGTAFYDEVAIKVVDDIGLRAVNYNVLGDAGATFNPSQIKTALLSSKNGSIVICHMNHPEKSTAEGIMASIPQLKRNGFRFVKLATYPLK</sequence>
<dbReference type="PANTHER" id="PTHR10587">
    <property type="entry name" value="GLYCOSYL TRANSFERASE-RELATED"/>
    <property type="match status" value="1"/>
</dbReference>
<dbReference type="InterPro" id="IPR011330">
    <property type="entry name" value="Glyco_hydro/deAcase_b/a-brl"/>
</dbReference>
<dbReference type="PROSITE" id="PS51677">
    <property type="entry name" value="NODB"/>
    <property type="match status" value="1"/>
</dbReference>
<name>A0A3Q8X6E2_9BACL</name>
<dbReference type="EMBL" id="CP034437">
    <property type="protein sequence ID" value="AZN41520.1"/>
    <property type="molecule type" value="Genomic_DNA"/>
</dbReference>
<evidence type="ECO:0000313" key="2">
    <source>
        <dbReference type="EMBL" id="AZN41520.1"/>
    </source>
</evidence>
<dbReference type="PANTHER" id="PTHR10587:SF134">
    <property type="entry name" value="SECRETED PROTEIN"/>
    <property type="match status" value="1"/>
</dbReference>
<evidence type="ECO:0000313" key="3">
    <source>
        <dbReference type="Proteomes" id="UP000272528"/>
    </source>
</evidence>
<dbReference type="CDD" id="cd10955">
    <property type="entry name" value="CE4_BH0857_like"/>
    <property type="match status" value="1"/>
</dbReference>
<dbReference type="SUPFAM" id="SSF88713">
    <property type="entry name" value="Glycoside hydrolase/deacetylase"/>
    <property type="match status" value="1"/>
</dbReference>
<dbReference type="OrthoDB" id="9784220at2"/>
<feature type="domain" description="NodB homology" evidence="1">
    <location>
        <begin position="92"/>
        <end position="293"/>
    </location>
</feature>
<dbReference type="InterPro" id="IPR002509">
    <property type="entry name" value="NODB_dom"/>
</dbReference>
<organism evidence="2 3">
    <name type="scientific">Paenibacillus albus</name>
    <dbReference type="NCBI Taxonomy" id="2495582"/>
    <lineage>
        <taxon>Bacteria</taxon>
        <taxon>Bacillati</taxon>
        <taxon>Bacillota</taxon>
        <taxon>Bacilli</taxon>
        <taxon>Bacillales</taxon>
        <taxon>Paenibacillaceae</taxon>
        <taxon>Paenibacillus</taxon>
    </lineage>
</organism>
<accession>A0A3Q8X6E2</accession>
<dbReference type="InterPro" id="IPR050248">
    <property type="entry name" value="Polysacc_deacetylase_ArnD"/>
</dbReference>
<dbReference type="AlphaFoldDB" id="A0A3Q8X6E2"/>
<dbReference type="GO" id="GO:0016810">
    <property type="term" value="F:hydrolase activity, acting on carbon-nitrogen (but not peptide) bonds"/>
    <property type="evidence" value="ECO:0007669"/>
    <property type="project" value="InterPro"/>
</dbReference>
<dbReference type="Pfam" id="PF01522">
    <property type="entry name" value="Polysacc_deac_1"/>
    <property type="match status" value="1"/>
</dbReference>
<dbReference type="GO" id="GO:0005975">
    <property type="term" value="P:carbohydrate metabolic process"/>
    <property type="evidence" value="ECO:0007669"/>
    <property type="project" value="InterPro"/>
</dbReference>
<evidence type="ECO:0000259" key="1">
    <source>
        <dbReference type="PROSITE" id="PS51677"/>
    </source>
</evidence>
<gene>
    <name evidence="2" type="ORF">EJC50_18935</name>
</gene>
<dbReference type="Gene3D" id="3.20.20.370">
    <property type="entry name" value="Glycoside hydrolase/deacetylase"/>
    <property type="match status" value="1"/>
</dbReference>
<dbReference type="KEGG" id="palb:EJC50_18935"/>
<keyword evidence="3" id="KW-1185">Reference proteome</keyword>
<reference evidence="3" key="1">
    <citation type="submission" date="2018-12" db="EMBL/GenBank/DDBJ databases">
        <title>Genome sequence of Peanibacillus sp.</title>
        <authorList>
            <person name="Subramani G."/>
            <person name="Srinivasan S."/>
            <person name="Kim M.K."/>
        </authorList>
    </citation>
    <scope>NUCLEOTIDE SEQUENCE [LARGE SCALE GENOMIC DNA]</scope>
    <source>
        <strain evidence="3">18JY67-1</strain>
    </source>
</reference>
<dbReference type="Proteomes" id="UP000272528">
    <property type="component" value="Chromosome"/>
</dbReference>
<proteinExistence type="predicted"/>
<protein>
    <submittedName>
        <fullName evidence="2">Polysaccharide deacetylase</fullName>
    </submittedName>
</protein>
<dbReference type="PROSITE" id="PS51257">
    <property type="entry name" value="PROKAR_LIPOPROTEIN"/>
    <property type="match status" value="1"/>
</dbReference>